<reference evidence="8 9" key="1">
    <citation type="submission" date="2015-01" db="EMBL/GenBank/DDBJ databases">
        <title>The Genome Sequence of Exophiala sideris CBS121828.</title>
        <authorList>
            <consortium name="The Broad Institute Genomics Platform"/>
            <person name="Cuomo C."/>
            <person name="de Hoog S."/>
            <person name="Gorbushina A."/>
            <person name="Stielow B."/>
            <person name="Teixiera M."/>
            <person name="Abouelleil A."/>
            <person name="Chapman S.B."/>
            <person name="Priest M."/>
            <person name="Young S.K."/>
            <person name="Wortman J."/>
            <person name="Nusbaum C."/>
            <person name="Birren B."/>
        </authorList>
    </citation>
    <scope>NUCLEOTIDE SEQUENCE [LARGE SCALE GENOMIC DNA]</scope>
    <source>
        <strain evidence="8 9">CBS 121828</strain>
    </source>
</reference>
<dbReference type="GO" id="GO:0008270">
    <property type="term" value="F:zinc ion binding"/>
    <property type="evidence" value="ECO:0007669"/>
    <property type="project" value="InterPro"/>
</dbReference>
<dbReference type="InterPro" id="IPR036864">
    <property type="entry name" value="Zn2-C6_fun-type_DNA-bd_sf"/>
</dbReference>
<dbReference type="STRING" id="1016849.A0A0D1XAE9"/>
<dbReference type="PROSITE" id="PS50048">
    <property type="entry name" value="ZN2_CY6_FUNGAL_2"/>
    <property type="match status" value="1"/>
</dbReference>
<sequence>MRGHVFCIGWTSPSSCILQSWYSMTEGMLHTSRQKSLTDIPETIKGTRIKACSECRQQKLRCDASKDYSQACSRCKKFALECVISKSFRRVRRRTKSELQAELDQLKQQVKRHPQASTSLPHPPSNHASESSQTAPESGLTILSNTPTKLPSTNDEDPAIQQTIIPTMTSRQAGLYTPLSTTPLMSCTMPQSIQDLAVDAQDIDECFTLFFDKHLSYMPIFDSRLHPNECYKASQFLFWTIVAIGSRRYIKDPTLILLLAPKVVELAKQSIFNTEKYLPALQAQILLCTWHMPIDTLQKDIAPTLAGAMLQMAMNIGLHVHGTVQDFSRVPLRYDLQQRNFRTRLWTLCLITCQRVNNGRGLPPIVIADTYSHDGYKEDPFAGMHPSILFQRKLNQMQSEATLQVEQDGLSKKPEVRNAVLGTSVNYGLSRLSTLAGECPSKIDHFFLLSSQLQLSACHLLAHSSAISEVELIALYGNACSLVESALELDEQEDLAEVAPTASTFALNLAALLILRVGNSHISDKLDNKRGQKCYFTVIRMNKKHSVRSDDLAARATIILSQLWTSKMVVKQPDGTPDSLWLRCRSRLGSSVSYDSYWLWRQEFGGQPNPYDGVEEVVTDNTGGPVSAVSPGLDFNQMGVGWSPETLFQDFQWPLFDEFAYDNSWQMNGPVLPS</sequence>
<comment type="subcellular location">
    <subcellularLocation>
        <location evidence="1">Nucleus</location>
    </subcellularLocation>
</comment>
<dbReference type="PANTHER" id="PTHR31845:SF21">
    <property type="entry name" value="REGULATORY PROTEIN LEU3"/>
    <property type="match status" value="1"/>
</dbReference>
<dbReference type="GO" id="GO:0000976">
    <property type="term" value="F:transcription cis-regulatory region binding"/>
    <property type="evidence" value="ECO:0007669"/>
    <property type="project" value="TreeGrafter"/>
</dbReference>
<dbReference type="OrthoDB" id="3163292at2759"/>
<evidence type="ECO:0000256" key="5">
    <source>
        <dbReference type="ARBA" id="ARBA00023242"/>
    </source>
</evidence>
<evidence type="ECO:0000256" key="6">
    <source>
        <dbReference type="SAM" id="MobiDB-lite"/>
    </source>
</evidence>
<dbReference type="InterPro" id="IPR051089">
    <property type="entry name" value="prtT"/>
</dbReference>
<proteinExistence type="predicted"/>
<keyword evidence="4" id="KW-0804">Transcription</keyword>
<dbReference type="Pfam" id="PF00172">
    <property type="entry name" value="Zn_clus"/>
    <property type="match status" value="1"/>
</dbReference>
<dbReference type="GO" id="GO:0005634">
    <property type="term" value="C:nucleus"/>
    <property type="evidence" value="ECO:0007669"/>
    <property type="project" value="UniProtKB-SubCell"/>
</dbReference>
<dbReference type="InterPro" id="IPR001138">
    <property type="entry name" value="Zn2Cys6_DnaBD"/>
</dbReference>
<accession>A0A0D1XAE9</accession>
<evidence type="ECO:0000256" key="3">
    <source>
        <dbReference type="ARBA" id="ARBA00023125"/>
    </source>
</evidence>
<dbReference type="AlphaFoldDB" id="A0A0D1XAE9"/>
<dbReference type="SMART" id="SM00066">
    <property type="entry name" value="GAL4"/>
    <property type="match status" value="1"/>
</dbReference>
<evidence type="ECO:0000256" key="1">
    <source>
        <dbReference type="ARBA" id="ARBA00004123"/>
    </source>
</evidence>
<feature type="compositionally biased region" description="Polar residues" evidence="6">
    <location>
        <begin position="115"/>
        <end position="153"/>
    </location>
</feature>
<keyword evidence="3" id="KW-0238">DNA-binding</keyword>
<evidence type="ECO:0000256" key="4">
    <source>
        <dbReference type="ARBA" id="ARBA00023163"/>
    </source>
</evidence>
<dbReference type="SUPFAM" id="SSF57701">
    <property type="entry name" value="Zn2/Cys6 DNA-binding domain"/>
    <property type="match status" value="1"/>
</dbReference>
<evidence type="ECO:0000313" key="8">
    <source>
        <dbReference type="EMBL" id="KIV84846.1"/>
    </source>
</evidence>
<dbReference type="PANTHER" id="PTHR31845">
    <property type="entry name" value="FINGER DOMAIN PROTEIN, PUTATIVE-RELATED"/>
    <property type="match status" value="1"/>
</dbReference>
<dbReference type="Gene3D" id="4.10.240.10">
    <property type="entry name" value="Zn(2)-C6 fungal-type DNA-binding domain"/>
    <property type="match status" value="1"/>
</dbReference>
<protein>
    <recommendedName>
        <fullName evidence="7">Zn(2)-C6 fungal-type domain-containing protein</fullName>
    </recommendedName>
</protein>
<evidence type="ECO:0000256" key="2">
    <source>
        <dbReference type="ARBA" id="ARBA00023015"/>
    </source>
</evidence>
<name>A0A0D1XAE9_9EURO</name>
<keyword evidence="5" id="KW-0539">Nucleus</keyword>
<dbReference type="GO" id="GO:0000981">
    <property type="term" value="F:DNA-binding transcription factor activity, RNA polymerase II-specific"/>
    <property type="evidence" value="ECO:0007669"/>
    <property type="project" value="InterPro"/>
</dbReference>
<gene>
    <name evidence="8" type="ORF">PV11_00600</name>
</gene>
<dbReference type="CDD" id="cd12148">
    <property type="entry name" value="fungal_TF_MHR"/>
    <property type="match status" value="1"/>
</dbReference>
<feature type="domain" description="Zn(2)-C6 fungal-type" evidence="7">
    <location>
        <begin position="51"/>
        <end position="84"/>
    </location>
</feature>
<dbReference type="EMBL" id="KN846951">
    <property type="protein sequence ID" value="KIV84846.1"/>
    <property type="molecule type" value="Genomic_DNA"/>
</dbReference>
<evidence type="ECO:0000313" key="9">
    <source>
        <dbReference type="Proteomes" id="UP000053599"/>
    </source>
</evidence>
<organism evidence="8 9">
    <name type="scientific">Exophiala sideris</name>
    <dbReference type="NCBI Taxonomy" id="1016849"/>
    <lineage>
        <taxon>Eukaryota</taxon>
        <taxon>Fungi</taxon>
        <taxon>Dikarya</taxon>
        <taxon>Ascomycota</taxon>
        <taxon>Pezizomycotina</taxon>
        <taxon>Eurotiomycetes</taxon>
        <taxon>Chaetothyriomycetidae</taxon>
        <taxon>Chaetothyriales</taxon>
        <taxon>Herpotrichiellaceae</taxon>
        <taxon>Exophiala</taxon>
    </lineage>
</organism>
<dbReference type="Proteomes" id="UP000053599">
    <property type="component" value="Unassembled WGS sequence"/>
</dbReference>
<keyword evidence="2" id="KW-0805">Transcription regulation</keyword>
<evidence type="ECO:0000259" key="7">
    <source>
        <dbReference type="PROSITE" id="PS50048"/>
    </source>
</evidence>
<feature type="region of interest" description="Disordered" evidence="6">
    <location>
        <begin position="105"/>
        <end position="157"/>
    </location>
</feature>
<dbReference type="PROSITE" id="PS00463">
    <property type="entry name" value="ZN2_CY6_FUNGAL_1"/>
    <property type="match status" value="1"/>
</dbReference>
<dbReference type="CDD" id="cd00067">
    <property type="entry name" value="GAL4"/>
    <property type="match status" value="1"/>
</dbReference>